<accession>A0A6A7A2I4</accession>
<dbReference type="Gene3D" id="2.130.10.10">
    <property type="entry name" value="YVTN repeat-like/Quinoprotein amine dehydrogenase"/>
    <property type="match status" value="1"/>
</dbReference>
<dbReference type="PROSITE" id="PS50082">
    <property type="entry name" value="WD_REPEATS_2"/>
    <property type="match status" value="2"/>
</dbReference>
<organism evidence="5 6">
    <name type="scientific">Ophiobolus disseminans</name>
    <dbReference type="NCBI Taxonomy" id="1469910"/>
    <lineage>
        <taxon>Eukaryota</taxon>
        <taxon>Fungi</taxon>
        <taxon>Dikarya</taxon>
        <taxon>Ascomycota</taxon>
        <taxon>Pezizomycotina</taxon>
        <taxon>Dothideomycetes</taxon>
        <taxon>Pleosporomycetidae</taxon>
        <taxon>Pleosporales</taxon>
        <taxon>Pleosporineae</taxon>
        <taxon>Phaeosphaeriaceae</taxon>
        <taxon>Ophiobolus</taxon>
    </lineage>
</organism>
<dbReference type="InterPro" id="IPR015943">
    <property type="entry name" value="WD40/YVTN_repeat-like_dom_sf"/>
</dbReference>
<dbReference type="InterPro" id="IPR001680">
    <property type="entry name" value="WD40_rpt"/>
</dbReference>
<dbReference type="Proteomes" id="UP000799424">
    <property type="component" value="Unassembled WGS sequence"/>
</dbReference>
<feature type="repeat" description="WD" evidence="3">
    <location>
        <begin position="65"/>
        <end position="108"/>
    </location>
</feature>
<evidence type="ECO:0000256" key="3">
    <source>
        <dbReference type="PROSITE-ProRule" id="PRU00221"/>
    </source>
</evidence>
<feature type="compositionally biased region" description="Basic and acidic residues" evidence="4">
    <location>
        <begin position="384"/>
        <end position="399"/>
    </location>
</feature>
<dbReference type="PANTHER" id="PTHR22889">
    <property type="entry name" value="WD REPEAT-CONTAINING PROTEIN 89"/>
    <property type="match status" value="1"/>
</dbReference>
<feature type="compositionally biased region" description="Acidic residues" evidence="4">
    <location>
        <begin position="354"/>
        <end position="363"/>
    </location>
</feature>
<evidence type="ECO:0000256" key="4">
    <source>
        <dbReference type="SAM" id="MobiDB-lite"/>
    </source>
</evidence>
<feature type="repeat" description="WD" evidence="3">
    <location>
        <begin position="160"/>
        <end position="202"/>
    </location>
</feature>
<feature type="region of interest" description="Disordered" evidence="4">
    <location>
        <begin position="354"/>
        <end position="399"/>
    </location>
</feature>
<protein>
    <submittedName>
        <fullName evidence="5">WD40 repeat-like protein</fullName>
    </submittedName>
</protein>
<dbReference type="SUPFAM" id="SSF50978">
    <property type="entry name" value="WD40 repeat-like"/>
    <property type="match status" value="1"/>
</dbReference>
<keyword evidence="2" id="KW-0677">Repeat</keyword>
<dbReference type="AlphaFoldDB" id="A0A6A7A2I4"/>
<evidence type="ECO:0000256" key="2">
    <source>
        <dbReference type="ARBA" id="ARBA00022737"/>
    </source>
</evidence>
<feature type="compositionally biased region" description="Basic residues" evidence="4">
    <location>
        <begin position="366"/>
        <end position="383"/>
    </location>
</feature>
<dbReference type="EMBL" id="MU006225">
    <property type="protein sequence ID" value="KAF2826927.1"/>
    <property type="molecule type" value="Genomic_DNA"/>
</dbReference>
<dbReference type="PANTHER" id="PTHR22889:SF0">
    <property type="entry name" value="WD REPEAT-CONTAINING PROTEIN 89"/>
    <property type="match status" value="1"/>
</dbReference>
<proteinExistence type="predicted"/>
<sequence>MPATPAASSNVGLQPNAYIYKIINTAPRQDPLTYSKADQLAIIASDDSLRFLDPATLNVLPGGILKNANEKITCLERANDVPSNVVATAGRDGMIRFWDKRSRQKALEIQSPHKLVSALVCDAQKNFIAAGIENPDDGTGVSPVYIWDQRNPSVPTLTLVESHTDTITSLQLHPNHPTLLLSSSTDGLVNIFDTSQAEEEDALYQVINHRSAIAHAGFMYPSTDIYALGTDETMSFYALQSQKEEEEEPTPKAFGDVREALNCEYLVDMHWVGTQPFVAAGKHSEGTLDLVPITNTSGGPLQYSYFNLKTSIRLPGAHGEEIVRDIYTDTQTQTSYTCGEDGHVRAWKLSGEEIMDVDDEEEAAPVKKKSKDKDSKARRKEKKEKHQGDDKEKARFKPY</sequence>
<gene>
    <name evidence="5" type="ORF">CC86DRAFT_445824</name>
</gene>
<keyword evidence="1 3" id="KW-0853">WD repeat</keyword>
<evidence type="ECO:0000313" key="6">
    <source>
        <dbReference type="Proteomes" id="UP000799424"/>
    </source>
</evidence>
<keyword evidence="6" id="KW-1185">Reference proteome</keyword>
<dbReference type="InterPro" id="IPR036322">
    <property type="entry name" value="WD40_repeat_dom_sf"/>
</dbReference>
<reference evidence="5" key="1">
    <citation type="journal article" date="2020" name="Stud. Mycol.">
        <title>101 Dothideomycetes genomes: a test case for predicting lifestyles and emergence of pathogens.</title>
        <authorList>
            <person name="Haridas S."/>
            <person name="Albert R."/>
            <person name="Binder M."/>
            <person name="Bloem J."/>
            <person name="Labutti K."/>
            <person name="Salamov A."/>
            <person name="Andreopoulos B."/>
            <person name="Baker S."/>
            <person name="Barry K."/>
            <person name="Bills G."/>
            <person name="Bluhm B."/>
            <person name="Cannon C."/>
            <person name="Castanera R."/>
            <person name="Culley D."/>
            <person name="Daum C."/>
            <person name="Ezra D."/>
            <person name="Gonzalez J."/>
            <person name="Henrissat B."/>
            <person name="Kuo A."/>
            <person name="Liang C."/>
            <person name="Lipzen A."/>
            <person name="Lutzoni F."/>
            <person name="Magnuson J."/>
            <person name="Mondo S."/>
            <person name="Nolan M."/>
            <person name="Ohm R."/>
            <person name="Pangilinan J."/>
            <person name="Park H.-J."/>
            <person name="Ramirez L."/>
            <person name="Alfaro M."/>
            <person name="Sun H."/>
            <person name="Tritt A."/>
            <person name="Yoshinaga Y."/>
            <person name="Zwiers L.-H."/>
            <person name="Turgeon B."/>
            <person name="Goodwin S."/>
            <person name="Spatafora J."/>
            <person name="Crous P."/>
            <person name="Grigoriev I."/>
        </authorList>
    </citation>
    <scope>NUCLEOTIDE SEQUENCE</scope>
    <source>
        <strain evidence="5">CBS 113818</strain>
    </source>
</reference>
<dbReference type="OrthoDB" id="25131at2759"/>
<dbReference type="Pfam" id="PF00400">
    <property type="entry name" value="WD40"/>
    <property type="match status" value="2"/>
</dbReference>
<dbReference type="InterPro" id="IPR039328">
    <property type="entry name" value="WDR89"/>
</dbReference>
<evidence type="ECO:0000256" key="1">
    <source>
        <dbReference type="ARBA" id="ARBA00022574"/>
    </source>
</evidence>
<evidence type="ECO:0000313" key="5">
    <source>
        <dbReference type="EMBL" id="KAF2826927.1"/>
    </source>
</evidence>
<name>A0A6A7A2I4_9PLEO</name>
<dbReference type="SMART" id="SM00320">
    <property type="entry name" value="WD40"/>
    <property type="match status" value="3"/>
</dbReference>